<reference evidence="3 4" key="1">
    <citation type="submission" date="2018-03" db="EMBL/GenBank/DDBJ databases">
        <title>Genomic Encyclopedia of Archaeal and Bacterial Type Strains, Phase II (KMG-II): from individual species to whole genera.</title>
        <authorList>
            <person name="Goeker M."/>
        </authorList>
    </citation>
    <scope>NUCLEOTIDE SEQUENCE [LARGE SCALE GENOMIC DNA]</scope>
    <source>
        <strain evidence="3 4">DSM 28229</strain>
    </source>
</reference>
<name>A0A315ZAL0_SEDFL</name>
<evidence type="ECO:0000313" key="3">
    <source>
        <dbReference type="EMBL" id="PWJ41868.1"/>
    </source>
</evidence>
<protein>
    <submittedName>
        <fullName evidence="3">Uncharacterized protein</fullName>
    </submittedName>
</protein>
<evidence type="ECO:0000313" key="4">
    <source>
        <dbReference type="Proteomes" id="UP000245535"/>
    </source>
</evidence>
<keyword evidence="2" id="KW-1133">Transmembrane helix</keyword>
<keyword evidence="2" id="KW-0472">Membrane</keyword>
<proteinExistence type="predicted"/>
<comment type="caution">
    <text evidence="3">The sequence shown here is derived from an EMBL/GenBank/DDBJ whole genome shotgun (WGS) entry which is preliminary data.</text>
</comment>
<feature type="transmembrane region" description="Helical" evidence="2">
    <location>
        <begin position="6"/>
        <end position="24"/>
    </location>
</feature>
<dbReference type="EMBL" id="QGDO01000003">
    <property type="protein sequence ID" value="PWJ41868.1"/>
    <property type="molecule type" value="Genomic_DNA"/>
</dbReference>
<dbReference type="AlphaFoldDB" id="A0A315ZAL0"/>
<organism evidence="3 4">
    <name type="scientific">Sediminitomix flava</name>
    <dbReference type="NCBI Taxonomy" id="379075"/>
    <lineage>
        <taxon>Bacteria</taxon>
        <taxon>Pseudomonadati</taxon>
        <taxon>Bacteroidota</taxon>
        <taxon>Cytophagia</taxon>
        <taxon>Cytophagales</taxon>
        <taxon>Flammeovirgaceae</taxon>
        <taxon>Sediminitomix</taxon>
    </lineage>
</organism>
<evidence type="ECO:0000256" key="1">
    <source>
        <dbReference type="SAM" id="MobiDB-lite"/>
    </source>
</evidence>
<sequence length="85" mass="9507">MSTLNITIFVLIYVFLIVLMIYYVKSSYHRDSTRDDDDGSGNGGGWDAPIDEPEIDLPPGVYILPPDQDDPSSRHSKVHLEGELV</sequence>
<keyword evidence="4" id="KW-1185">Reference proteome</keyword>
<feature type="region of interest" description="Disordered" evidence="1">
    <location>
        <begin position="30"/>
        <end position="85"/>
    </location>
</feature>
<gene>
    <name evidence="3" type="ORF">BC781_103118</name>
</gene>
<keyword evidence="2" id="KW-0812">Transmembrane</keyword>
<evidence type="ECO:0000256" key="2">
    <source>
        <dbReference type="SAM" id="Phobius"/>
    </source>
</evidence>
<accession>A0A315ZAL0</accession>
<dbReference type="Proteomes" id="UP000245535">
    <property type="component" value="Unassembled WGS sequence"/>
</dbReference>
<dbReference type="RefSeq" id="WP_109618283.1">
    <property type="nucleotide sequence ID" value="NZ_QGDO01000003.1"/>
</dbReference>